<organism evidence="3 4">
    <name type="scientific">Rhodobium orientis</name>
    <dbReference type="NCBI Taxonomy" id="34017"/>
    <lineage>
        <taxon>Bacteria</taxon>
        <taxon>Pseudomonadati</taxon>
        <taxon>Pseudomonadota</taxon>
        <taxon>Alphaproteobacteria</taxon>
        <taxon>Hyphomicrobiales</taxon>
        <taxon>Rhodobiaceae</taxon>
        <taxon>Rhodobium</taxon>
    </lineage>
</organism>
<evidence type="ECO:0000259" key="2">
    <source>
        <dbReference type="Pfam" id="PF00892"/>
    </source>
</evidence>
<dbReference type="EMBL" id="NPEV01000067">
    <property type="protein sequence ID" value="RAI24799.1"/>
    <property type="molecule type" value="Genomic_DNA"/>
</dbReference>
<keyword evidence="1" id="KW-0472">Membrane</keyword>
<feature type="transmembrane region" description="Helical" evidence="1">
    <location>
        <begin position="286"/>
        <end position="303"/>
    </location>
</feature>
<feature type="transmembrane region" description="Helical" evidence="1">
    <location>
        <begin position="171"/>
        <end position="189"/>
    </location>
</feature>
<feature type="transmembrane region" description="Helical" evidence="1">
    <location>
        <begin position="89"/>
        <end position="107"/>
    </location>
</feature>
<keyword evidence="1" id="KW-0812">Transmembrane</keyword>
<dbReference type="AlphaFoldDB" id="A0A327JEN5"/>
<dbReference type="Proteomes" id="UP000249299">
    <property type="component" value="Unassembled WGS sequence"/>
</dbReference>
<dbReference type="RefSeq" id="WP_111436421.1">
    <property type="nucleotide sequence ID" value="NZ_JACIGG010000038.1"/>
</dbReference>
<sequence>MSPPSSPAMSPPPAPAPSFAVAFSALVAGAVAMGVSPVFVRFAEVGPFTSAFWRVALSLPFLYLWARLEADRQKRCRGTAPKATPWTRAQVLAGLFFTGDLIFWHLSILNTTIANATFLATMAPVWVVLGSGLFIGEAVGRASLAGLALCLAGAGTLVGSSYSFAPDRLTGDLFGICTSLFFGLYFLAVRAARRTAPTGVIMFRSSIVTALCLFGFAAVMEGSFLPETVAGLSALLALALLAHVGGQGLLAYALGHLSAVFSSLVIFMEAMTAAIVGWIVLSEALGPLQIAGGAAIIAGIWVARPRD</sequence>
<dbReference type="GO" id="GO:0016020">
    <property type="term" value="C:membrane"/>
    <property type="evidence" value="ECO:0007669"/>
    <property type="project" value="InterPro"/>
</dbReference>
<feature type="domain" description="EamA" evidence="2">
    <location>
        <begin position="25"/>
        <end position="155"/>
    </location>
</feature>
<feature type="domain" description="EamA" evidence="2">
    <location>
        <begin position="170"/>
        <end position="302"/>
    </location>
</feature>
<gene>
    <name evidence="3" type="ORF">CH339_21165</name>
</gene>
<reference evidence="3 4" key="1">
    <citation type="submission" date="2017-07" db="EMBL/GenBank/DDBJ databases">
        <title>Draft Genome Sequences of Select Purple Nonsulfur Bacteria.</title>
        <authorList>
            <person name="Lasarre B."/>
            <person name="Mckinlay J.B."/>
        </authorList>
    </citation>
    <scope>NUCLEOTIDE SEQUENCE [LARGE SCALE GENOMIC DNA]</scope>
    <source>
        <strain evidence="3 4">DSM 11290</strain>
    </source>
</reference>
<feature type="transmembrane region" description="Helical" evidence="1">
    <location>
        <begin position="259"/>
        <end position="280"/>
    </location>
</feature>
<keyword evidence="4" id="KW-1185">Reference proteome</keyword>
<feature type="transmembrane region" description="Helical" evidence="1">
    <location>
        <begin position="113"/>
        <end position="135"/>
    </location>
</feature>
<evidence type="ECO:0000313" key="4">
    <source>
        <dbReference type="Proteomes" id="UP000249299"/>
    </source>
</evidence>
<comment type="caution">
    <text evidence="3">The sequence shown here is derived from an EMBL/GenBank/DDBJ whole genome shotgun (WGS) entry which is preliminary data.</text>
</comment>
<dbReference type="Pfam" id="PF00892">
    <property type="entry name" value="EamA"/>
    <property type="match status" value="2"/>
</dbReference>
<dbReference type="PANTHER" id="PTHR22911">
    <property type="entry name" value="ACYL-MALONYL CONDENSING ENZYME-RELATED"/>
    <property type="match status" value="1"/>
</dbReference>
<evidence type="ECO:0000313" key="3">
    <source>
        <dbReference type="EMBL" id="RAI24799.1"/>
    </source>
</evidence>
<name>A0A327JEN5_9HYPH</name>
<evidence type="ECO:0000256" key="1">
    <source>
        <dbReference type="SAM" id="Phobius"/>
    </source>
</evidence>
<protein>
    <submittedName>
        <fullName evidence="3">EamA family transporter</fullName>
    </submittedName>
</protein>
<feature type="transmembrane region" description="Helical" evidence="1">
    <location>
        <begin position="201"/>
        <end position="220"/>
    </location>
</feature>
<dbReference type="SUPFAM" id="SSF103481">
    <property type="entry name" value="Multidrug resistance efflux transporter EmrE"/>
    <property type="match status" value="2"/>
</dbReference>
<dbReference type="InterPro" id="IPR000620">
    <property type="entry name" value="EamA_dom"/>
</dbReference>
<keyword evidence="1" id="KW-1133">Transmembrane helix</keyword>
<feature type="transmembrane region" description="Helical" evidence="1">
    <location>
        <begin position="232"/>
        <end position="252"/>
    </location>
</feature>
<dbReference type="InterPro" id="IPR037185">
    <property type="entry name" value="EmrE-like"/>
</dbReference>
<dbReference type="OrthoDB" id="8770617at2"/>
<feature type="transmembrane region" description="Helical" evidence="1">
    <location>
        <begin position="142"/>
        <end position="165"/>
    </location>
</feature>
<accession>A0A327JEN5</accession>
<proteinExistence type="predicted"/>